<sequence length="389" mass="41577">MNGLINYVSCGVLWLGLLAKAPALLRHRHDPYLRSICAVLALAGLAFLLGAPPVIAYVNDTSGVPNLAAPLTYASITAYGAAAQVLIVHWRGGPGVRATARRWIAAYACVVLGIAAMFALGDAPVERRTDLDTYYATTPFIAEMIVLYLCGHLAATAVTMVSSLRWARRVDGWLRASLLTLGVGTLCNTGYSVSRLAAVVARWSGADWSELVTVVSPAAAGAGALLTVVGIVIPLIGPRLADRRRARRAYARLAPLERELDGILTRRALRLPRPRCASPATLLIWRQTSIHNGLGHLDAHFDRPLYDRVRAQALRETADPELADATAWATVIATAVREEPDRVLPADPDRLPGPPPDPSTLLRIADALAVRPPPGTPRAHGTLTRAGQG</sequence>
<dbReference type="EMBL" id="CP034687">
    <property type="protein sequence ID" value="AZS87495.1"/>
    <property type="molecule type" value="Genomic_DNA"/>
</dbReference>
<dbReference type="AlphaFoldDB" id="A0A3Q9KZ08"/>
<gene>
    <name evidence="4" type="ORF">DDJ31_12105</name>
    <name evidence="3" type="ORF">ELQ87_27160</name>
</gene>
<reference evidence="3 5" key="2">
    <citation type="submission" date="2018-12" db="EMBL/GenBank/DDBJ databases">
        <title>Streptomyces griseoviridis F1-27 complete genome.</title>
        <authorList>
            <person name="Mariita R.M."/>
            <person name="Sello J.K."/>
        </authorList>
    </citation>
    <scope>NUCLEOTIDE SEQUENCE [LARGE SCALE GENOMIC DNA]</scope>
    <source>
        <strain evidence="3 5">F1-27</strain>
    </source>
</reference>
<feature type="transmembrane region" description="Helical" evidence="2">
    <location>
        <begin position="140"/>
        <end position="161"/>
    </location>
</feature>
<feature type="compositionally biased region" description="Basic and acidic residues" evidence="1">
    <location>
        <begin position="341"/>
        <end position="350"/>
    </location>
</feature>
<evidence type="ECO:0000313" key="4">
    <source>
        <dbReference type="EMBL" id="QCN85660.1"/>
    </source>
</evidence>
<organism evidence="3 5">
    <name type="scientific">Streptomyces griseoviridis</name>
    <dbReference type="NCBI Taxonomy" id="45398"/>
    <lineage>
        <taxon>Bacteria</taxon>
        <taxon>Bacillati</taxon>
        <taxon>Actinomycetota</taxon>
        <taxon>Actinomycetes</taxon>
        <taxon>Kitasatosporales</taxon>
        <taxon>Streptomycetaceae</taxon>
        <taxon>Streptomyces</taxon>
    </lineage>
</organism>
<keyword evidence="2" id="KW-0472">Membrane</keyword>
<evidence type="ECO:0000313" key="6">
    <source>
        <dbReference type="Proteomes" id="UP000501753"/>
    </source>
</evidence>
<dbReference type="EMBL" id="CP029078">
    <property type="protein sequence ID" value="QCN85660.1"/>
    <property type="molecule type" value="Genomic_DNA"/>
</dbReference>
<feature type="transmembrane region" description="Helical" evidence="2">
    <location>
        <begin position="102"/>
        <end position="120"/>
    </location>
</feature>
<reference evidence="4 6" key="1">
    <citation type="submission" date="2018-04" db="EMBL/GenBank/DDBJ databases">
        <title>Complete genome sequences of Streptomyces griseoviridis K61 and characterization of antagonistic properties of biological control agents.</title>
        <authorList>
            <person name="Mariita R.M."/>
            <person name="Sello J.K."/>
        </authorList>
    </citation>
    <scope>NUCLEOTIDE SEQUENCE [LARGE SCALE GENOMIC DNA]</scope>
    <source>
        <strain evidence="4 6">K61</strain>
    </source>
</reference>
<dbReference type="InterPro" id="IPR050039">
    <property type="entry name" value="MAB_1171c-like"/>
</dbReference>
<keyword evidence="6" id="KW-1185">Reference proteome</keyword>
<protein>
    <recommendedName>
        <fullName evidence="7">Integral membrane protein</fullName>
    </recommendedName>
</protein>
<feature type="region of interest" description="Disordered" evidence="1">
    <location>
        <begin position="369"/>
        <end position="389"/>
    </location>
</feature>
<proteinExistence type="predicted"/>
<evidence type="ECO:0000313" key="5">
    <source>
        <dbReference type="Proteomes" id="UP000271291"/>
    </source>
</evidence>
<feature type="transmembrane region" description="Helical" evidence="2">
    <location>
        <begin position="173"/>
        <end position="194"/>
    </location>
</feature>
<feature type="transmembrane region" description="Helical" evidence="2">
    <location>
        <begin position="214"/>
        <end position="237"/>
    </location>
</feature>
<keyword evidence="2" id="KW-0812">Transmembrane</keyword>
<feature type="region of interest" description="Disordered" evidence="1">
    <location>
        <begin position="341"/>
        <end position="360"/>
    </location>
</feature>
<dbReference type="NCBIfam" id="NF042915">
    <property type="entry name" value="MAB_1171c_fam"/>
    <property type="match status" value="1"/>
</dbReference>
<feature type="transmembrane region" description="Helical" evidence="2">
    <location>
        <begin position="6"/>
        <end position="25"/>
    </location>
</feature>
<evidence type="ECO:0008006" key="7">
    <source>
        <dbReference type="Google" id="ProtNLM"/>
    </source>
</evidence>
<dbReference type="RefSeq" id="WP_127180289.1">
    <property type="nucleotide sequence ID" value="NZ_CP029078.1"/>
</dbReference>
<feature type="transmembrane region" description="Helical" evidence="2">
    <location>
        <begin position="37"/>
        <end position="58"/>
    </location>
</feature>
<accession>A0A3Q9KZ08</accession>
<evidence type="ECO:0000313" key="3">
    <source>
        <dbReference type="EMBL" id="AZS87495.1"/>
    </source>
</evidence>
<dbReference type="Proteomes" id="UP000501753">
    <property type="component" value="Chromosome"/>
</dbReference>
<dbReference type="OrthoDB" id="4328840at2"/>
<dbReference type="KEGG" id="sgd:ELQ87_27160"/>
<dbReference type="Proteomes" id="UP000271291">
    <property type="component" value="Chromosome"/>
</dbReference>
<feature type="transmembrane region" description="Helical" evidence="2">
    <location>
        <begin position="70"/>
        <end position="90"/>
    </location>
</feature>
<keyword evidence="2" id="KW-1133">Transmembrane helix</keyword>
<name>A0A3Q9KZ08_STRGD</name>
<evidence type="ECO:0000256" key="1">
    <source>
        <dbReference type="SAM" id="MobiDB-lite"/>
    </source>
</evidence>
<evidence type="ECO:0000256" key="2">
    <source>
        <dbReference type="SAM" id="Phobius"/>
    </source>
</evidence>